<dbReference type="InterPro" id="IPR036909">
    <property type="entry name" value="Cyt_c-like_dom_sf"/>
</dbReference>
<protein>
    <submittedName>
        <fullName evidence="7">C-type cytochrome</fullName>
    </submittedName>
</protein>
<evidence type="ECO:0000256" key="2">
    <source>
        <dbReference type="ARBA" id="ARBA00022723"/>
    </source>
</evidence>
<evidence type="ECO:0000259" key="6">
    <source>
        <dbReference type="PROSITE" id="PS51007"/>
    </source>
</evidence>
<evidence type="ECO:0000313" key="8">
    <source>
        <dbReference type="Proteomes" id="UP000664288"/>
    </source>
</evidence>
<accession>A0ABS3J325</accession>
<feature type="domain" description="Cytochrome c" evidence="6">
    <location>
        <begin position="33"/>
        <end position="111"/>
    </location>
</feature>
<organism evidence="7 8">
    <name type="scientific">Jiella sonneratiae</name>
    <dbReference type="NCBI Taxonomy" id="2816856"/>
    <lineage>
        <taxon>Bacteria</taxon>
        <taxon>Pseudomonadati</taxon>
        <taxon>Pseudomonadota</taxon>
        <taxon>Alphaproteobacteria</taxon>
        <taxon>Hyphomicrobiales</taxon>
        <taxon>Aurantimonadaceae</taxon>
        <taxon>Jiella</taxon>
    </lineage>
</organism>
<keyword evidence="5" id="KW-0732">Signal</keyword>
<feature type="signal peptide" evidence="5">
    <location>
        <begin position="1"/>
        <end position="29"/>
    </location>
</feature>
<keyword evidence="2 4" id="KW-0479">Metal-binding</keyword>
<feature type="chain" id="PRO_5046114982" evidence="5">
    <location>
        <begin position="30"/>
        <end position="111"/>
    </location>
</feature>
<keyword evidence="8" id="KW-1185">Reference proteome</keyword>
<dbReference type="RefSeq" id="WP_207350018.1">
    <property type="nucleotide sequence ID" value="NZ_JAFMPY010000005.1"/>
</dbReference>
<evidence type="ECO:0000256" key="1">
    <source>
        <dbReference type="ARBA" id="ARBA00022617"/>
    </source>
</evidence>
<keyword evidence="3 4" id="KW-0408">Iron</keyword>
<evidence type="ECO:0000256" key="5">
    <source>
        <dbReference type="SAM" id="SignalP"/>
    </source>
</evidence>
<dbReference type="Gene3D" id="1.10.760.10">
    <property type="entry name" value="Cytochrome c-like domain"/>
    <property type="match status" value="1"/>
</dbReference>
<dbReference type="InterPro" id="IPR009056">
    <property type="entry name" value="Cyt_c-like_dom"/>
</dbReference>
<dbReference type="Proteomes" id="UP000664288">
    <property type="component" value="Unassembled WGS sequence"/>
</dbReference>
<evidence type="ECO:0000256" key="4">
    <source>
        <dbReference type="PROSITE-ProRule" id="PRU00433"/>
    </source>
</evidence>
<sequence>MRGNLAATAMHGLRTALAFCLLAPGIVHAGPRGDPAEGRRLAERWCANCHIVSPEQRAGTADVLTFEAIARKTTDFDALAAFLADPHPVMADIGLTQREIADLVAYIASLR</sequence>
<evidence type="ECO:0000313" key="7">
    <source>
        <dbReference type="EMBL" id="MBO0903383.1"/>
    </source>
</evidence>
<dbReference type="Pfam" id="PF13442">
    <property type="entry name" value="Cytochrome_CBB3"/>
    <property type="match status" value="1"/>
</dbReference>
<reference evidence="7 8" key="1">
    <citation type="submission" date="2021-03" db="EMBL/GenBank/DDBJ databases">
        <title>Whole genome sequence of Jiella sp. MQZ13P-4.</title>
        <authorList>
            <person name="Tuo L."/>
        </authorList>
    </citation>
    <scope>NUCLEOTIDE SEQUENCE [LARGE SCALE GENOMIC DNA]</scope>
    <source>
        <strain evidence="7 8">MQZ13P-4</strain>
    </source>
</reference>
<dbReference type="EMBL" id="JAFMPY010000005">
    <property type="protein sequence ID" value="MBO0903383.1"/>
    <property type="molecule type" value="Genomic_DNA"/>
</dbReference>
<proteinExistence type="predicted"/>
<comment type="caution">
    <text evidence="7">The sequence shown here is derived from an EMBL/GenBank/DDBJ whole genome shotgun (WGS) entry which is preliminary data.</text>
</comment>
<evidence type="ECO:0000256" key="3">
    <source>
        <dbReference type="ARBA" id="ARBA00023004"/>
    </source>
</evidence>
<name>A0ABS3J325_9HYPH</name>
<gene>
    <name evidence="7" type="ORF">J1C47_06990</name>
</gene>
<dbReference type="PROSITE" id="PS51007">
    <property type="entry name" value="CYTC"/>
    <property type="match status" value="1"/>
</dbReference>
<dbReference type="SUPFAM" id="SSF46626">
    <property type="entry name" value="Cytochrome c"/>
    <property type="match status" value="1"/>
</dbReference>
<keyword evidence="1 4" id="KW-0349">Heme</keyword>